<feature type="region of interest" description="Disordered" evidence="1">
    <location>
        <begin position="169"/>
        <end position="202"/>
    </location>
</feature>
<evidence type="ECO:0000256" key="1">
    <source>
        <dbReference type="SAM" id="MobiDB-lite"/>
    </source>
</evidence>
<gene>
    <name evidence="2" type="ORF">O181_026981</name>
</gene>
<feature type="compositionally biased region" description="Basic and acidic residues" evidence="1">
    <location>
        <begin position="134"/>
        <end position="143"/>
    </location>
</feature>
<feature type="compositionally biased region" description="Polar residues" evidence="1">
    <location>
        <begin position="69"/>
        <end position="81"/>
    </location>
</feature>
<name>A0A9Q3CRK1_9BASI</name>
<proteinExistence type="predicted"/>
<organism evidence="2 3">
    <name type="scientific">Austropuccinia psidii MF-1</name>
    <dbReference type="NCBI Taxonomy" id="1389203"/>
    <lineage>
        <taxon>Eukaryota</taxon>
        <taxon>Fungi</taxon>
        <taxon>Dikarya</taxon>
        <taxon>Basidiomycota</taxon>
        <taxon>Pucciniomycotina</taxon>
        <taxon>Pucciniomycetes</taxon>
        <taxon>Pucciniales</taxon>
        <taxon>Sphaerophragmiaceae</taxon>
        <taxon>Austropuccinia</taxon>
    </lineage>
</organism>
<keyword evidence="3" id="KW-1185">Reference proteome</keyword>
<feature type="region of interest" description="Disordered" evidence="1">
    <location>
        <begin position="1"/>
        <end position="90"/>
    </location>
</feature>
<sequence length="428" mass="49199">MSPVHLRNLDFQGNQPEDREGLSRTRGPGGGHLGHSGGWKDIEGNHTHSSIYIPIQQKPQTRGLEGYGSSFSTPLTPQRTLSMKHGKQEVQPSITLGRNWSKCPEDILQRDRLQRPYGNHQRLESHQAVQTLGDEGKQDKGEASHYPSYRRTANLDRAYSDSFRLTGRSFQDKKRIQDQKQDRFQPNAERVRPNDPEAVGLGERNTQDPEIVVHTSIISSPINRNITPTQIEHNFVTPESNLNSDALWSQMSQFAEKTQKKFAELQASHERMKILTASMDKTVKTLQEGHAQLRKASEETSKRLKKVLEFKYKPREIVAEVNKKNNSCHNFGSTDYYANNFPKEKKKIYAIEKVPEEEFPTEDSESDSMDDALREKSDEDQDPTKEFLVEYQEETPLEIQDRQLEAHMPQDTENKNLCKHTHKMHKNS</sequence>
<dbReference type="Proteomes" id="UP000765509">
    <property type="component" value="Unassembled WGS sequence"/>
</dbReference>
<comment type="caution">
    <text evidence="2">The sequence shown here is derived from an EMBL/GenBank/DDBJ whole genome shotgun (WGS) entry which is preliminary data.</text>
</comment>
<feature type="compositionally biased region" description="Basic and acidic residues" evidence="1">
    <location>
        <begin position="170"/>
        <end position="195"/>
    </location>
</feature>
<evidence type="ECO:0000313" key="2">
    <source>
        <dbReference type="EMBL" id="MBW0487266.1"/>
    </source>
</evidence>
<feature type="compositionally biased region" description="Basic residues" evidence="1">
    <location>
        <begin position="417"/>
        <end position="428"/>
    </location>
</feature>
<feature type="compositionally biased region" description="Basic and acidic residues" evidence="1">
    <location>
        <begin position="399"/>
        <end position="416"/>
    </location>
</feature>
<protein>
    <submittedName>
        <fullName evidence="2">Uncharacterized protein</fullName>
    </submittedName>
</protein>
<feature type="compositionally biased region" description="Gly residues" evidence="1">
    <location>
        <begin position="27"/>
        <end position="37"/>
    </location>
</feature>
<feature type="region of interest" description="Disordered" evidence="1">
    <location>
        <begin position="130"/>
        <end position="153"/>
    </location>
</feature>
<feature type="compositionally biased region" description="Basic and acidic residues" evidence="1">
    <location>
        <begin position="371"/>
        <end position="388"/>
    </location>
</feature>
<feature type="compositionally biased region" description="Acidic residues" evidence="1">
    <location>
        <begin position="357"/>
        <end position="370"/>
    </location>
</feature>
<accession>A0A9Q3CRK1</accession>
<feature type="region of interest" description="Disordered" evidence="1">
    <location>
        <begin position="355"/>
        <end position="428"/>
    </location>
</feature>
<dbReference type="OrthoDB" id="8026949at2759"/>
<reference evidence="2" key="1">
    <citation type="submission" date="2021-03" db="EMBL/GenBank/DDBJ databases">
        <title>Draft genome sequence of rust myrtle Austropuccinia psidii MF-1, a brazilian biotype.</title>
        <authorList>
            <person name="Quecine M.C."/>
            <person name="Pachon D.M.R."/>
            <person name="Bonatelli M.L."/>
            <person name="Correr F.H."/>
            <person name="Franceschini L.M."/>
            <person name="Leite T.F."/>
            <person name="Margarido G.R.A."/>
            <person name="Almeida C.A."/>
            <person name="Ferrarezi J.A."/>
            <person name="Labate C.A."/>
        </authorList>
    </citation>
    <scope>NUCLEOTIDE SEQUENCE</scope>
    <source>
        <strain evidence="2">MF-1</strain>
    </source>
</reference>
<dbReference type="AlphaFoldDB" id="A0A9Q3CRK1"/>
<evidence type="ECO:0000313" key="3">
    <source>
        <dbReference type="Proteomes" id="UP000765509"/>
    </source>
</evidence>
<dbReference type="EMBL" id="AVOT02009053">
    <property type="protein sequence ID" value="MBW0487266.1"/>
    <property type="molecule type" value="Genomic_DNA"/>
</dbReference>